<feature type="transmembrane region" description="Helical" evidence="2">
    <location>
        <begin position="311"/>
        <end position="334"/>
    </location>
</feature>
<evidence type="ECO:0000256" key="2">
    <source>
        <dbReference type="SAM" id="Phobius"/>
    </source>
</evidence>
<dbReference type="InterPro" id="IPR029044">
    <property type="entry name" value="Nucleotide-diphossugar_trans"/>
</dbReference>
<feature type="non-terminal residue" evidence="3">
    <location>
        <position position="373"/>
    </location>
</feature>
<organism evidence="3 4">
    <name type="scientific">Natrinema soli</name>
    <dbReference type="NCBI Taxonomy" id="1930624"/>
    <lineage>
        <taxon>Archaea</taxon>
        <taxon>Methanobacteriati</taxon>
        <taxon>Methanobacteriota</taxon>
        <taxon>Stenosarchaea group</taxon>
        <taxon>Halobacteria</taxon>
        <taxon>Halobacteriales</taxon>
        <taxon>Natrialbaceae</taxon>
        <taxon>Natrinema</taxon>
    </lineage>
</organism>
<feature type="transmembrane region" description="Helical" evidence="2">
    <location>
        <begin position="340"/>
        <end position="358"/>
    </location>
</feature>
<dbReference type="Proteomes" id="UP001596383">
    <property type="component" value="Unassembled WGS sequence"/>
</dbReference>
<comment type="caution">
    <text evidence="3">The sequence shown here is derived from an EMBL/GenBank/DDBJ whole genome shotgun (WGS) entry which is preliminary data.</text>
</comment>
<proteinExistence type="predicted"/>
<accession>A0ABD5T103</accession>
<keyword evidence="2" id="KW-1133">Transmembrane helix</keyword>
<keyword evidence="4" id="KW-1185">Reference proteome</keyword>
<dbReference type="SUPFAM" id="SSF53448">
    <property type="entry name" value="Nucleotide-diphospho-sugar transferases"/>
    <property type="match status" value="1"/>
</dbReference>
<reference evidence="3 4" key="1">
    <citation type="journal article" date="2019" name="Int. J. Syst. Evol. Microbiol.">
        <title>The Global Catalogue of Microorganisms (GCM) 10K type strain sequencing project: providing services to taxonomists for standard genome sequencing and annotation.</title>
        <authorList>
            <consortium name="The Broad Institute Genomics Platform"/>
            <consortium name="The Broad Institute Genome Sequencing Center for Infectious Disease"/>
            <person name="Wu L."/>
            <person name="Ma J."/>
        </authorList>
    </citation>
    <scope>NUCLEOTIDE SEQUENCE [LARGE SCALE GENOMIC DNA]</scope>
    <source>
        <strain evidence="3 4">LMG 29247</strain>
    </source>
</reference>
<keyword evidence="2" id="KW-0812">Transmembrane</keyword>
<evidence type="ECO:0000313" key="3">
    <source>
        <dbReference type="EMBL" id="MFC6769211.1"/>
    </source>
</evidence>
<keyword evidence="2" id="KW-0472">Membrane</keyword>
<sequence length="373" mass="39820">QRTRAAGDQRLAAEPTPTVKDGPGPQCRLPATMQRRIHVLVPLSGSRREALEETLASIVRQSYPAGRVSVSVITGPDEPAVAELADALESGRACGLTVELVETDDAVRASDQTTDDPPRTDRGGSRVGAATMAEAFATLSLADNDIVTVVNSGTRLPVDAFELAVAGLEEYDIVQAKRTAGNVDDGLLPLLESAGSAVHSDLLFANSNTGPYRLLDGGYFLPADVLASDALAGLERWRRDGATGSMPLGAAAFRRGYTLGVLNRYVRNRCPTSVDEWVREKRRQVSEPYRRRRAPNWSAFDRLRSVTGTGLTHLLAVTNVVGIPVGLVVALATVAGWLSLSPLLAALVACNAVVWAYYSARSARTAWHAVPLE</sequence>
<evidence type="ECO:0000256" key="1">
    <source>
        <dbReference type="SAM" id="MobiDB-lite"/>
    </source>
</evidence>
<dbReference type="EMBL" id="JBHSWV010000699">
    <property type="protein sequence ID" value="MFC6769211.1"/>
    <property type="molecule type" value="Genomic_DNA"/>
</dbReference>
<gene>
    <name evidence="3" type="ORF">ACFQE6_30565</name>
</gene>
<dbReference type="AlphaFoldDB" id="A0ABD5T103"/>
<feature type="non-terminal residue" evidence="3">
    <location>
        <position position="1"/>
    </location>
</feature>
<dbReference type="RefSeq" id="WP_273741896.1">
    <property type="nucleotide sequence ID" value="NZ_JAQIVI010000699.1"/>
</dbReference>
<feature type="region of interest" description="Disordered" evidence="1">
    <location>
        <begin position="105"/>
        <end position="126"/>
    </location>
</feature>
<feature type="region of interest" description="Disordered" evidence="1">
    <location>
        <begin position="1"/>
        <end position="24"/>
    </location>
</feature>
<evidence type="ECO:0000313" key="4">
    <source>
        <dbReference type="Proteomes" id="UP001596383"/>
    </source>
</evidence>
<name>A0ABD5T103_9EURY</name>
<protein>
    <submittedName>
        <fullName evidence="3">Glycosyltransferase family 2 protein</fullName>
    </submittedName>
</protein>